<reference evidence="6 7" key="1">
    <citation type="submission" date="2017-07" db="EMBL/GenBank/DDBJ databases">
        <authorList>
            <person name="Talla V."/>
            <person name="Backstrom N."/>
        </authorList>
    </citation>
    <scope>NUCLEOTIDE SEQUENCE [LARGE SCALE GENOMIC DNA]</scope>
</reference>
<dbReference type="Gene3D" id="2.60.120.680">
    <property type="entry name" value="GOLD domain"/>
    <property type="match status" value="1"/>
</dbReference>
<keyword evidence="7" id="KW-1185">Reference proteome</keyword>
<keyword evidence="1" id="KW-0007">Acetylation</keyword>
<dbReference type="GO" id="GO:0000062">
    <property type="term" value="F:fatty-acyl-CoA binding"/>
    <property type="evidence" value="ECO:0007669"/>
    <property type="project" value="InterPro"/>
</dbReference>
<organism evidence="6 7">
    <name type="scientific">Leptidea sinapis</name>
    <dbReference type="NCBI Taxonomy" id="189913"/>
    <lineage>
        <taxon>Eukaryota</taxon>
        <taxon>Metazoa</taxon>
        <taxon>Ecdysozoa</taxon>
        <taxon>Arthropoda</taxon>
        <taxon>Hexapoda</taxon>
        <taxon>Insecta</taxon>
        <taxon>Pterygota</taxon>
        <taxon>Neoptera</taxon>
        <taxon>Endopterygota</taxon>
        <taxon>Lepidoptera</taxon>
        <taxon>Glossata</taxon>
        <taxon>Ditrysia</taxon>
        <taxon>Papilionoidea</taxon>
        <taxon>Pieridae</taxon>
        <taxon>Dismorphiinae</taxon>
        <taxon>Leptidea</taxon>
    </lineage>
</organism>
<evidence type="ECO:0000313" key="6">
    <source>
        <dbReference type="EMBL" id="VVC95382.1"/>
    </source>
</evidence>
<dbReference type="Pfam" id="PF13897">
    <property type="entry name" value="GOLD_2"/>
    <property type="match status" value="2"/>
</dbReference>
<sequence>MKVNTEKIPLETDQGIIESEERRWGLPLKEVYKHGLLFYKAYTQQTAHGPLDVNSVPPLGVLDVIGRDRRAAWQALGHMSQIQAMAGFIHTLDRLCPSFRPYIEAIQKDFEDKKEQEVKKEQQLKNHKELEDRVLLERDSHNNAKLTEEEQVQRVKDALNAQSYEQFYEYAQQQFPDNVDHQAVLIRQLQDKHYQEYIQQLAVDERLAKSHINFNEEDTFETNDAKKDCNSNDTDIIDSNEYKEDSRDGLPGIDEARMWCRGSVEVFKQSARDNGGTLTVAHGETVTVRVPTHSTANAICWEFATDYYDIGFGLYFEWSKSPTTEVTIHVSEDPEMGRGKHLVVHTRPMVSLVVPIYRRDCHTEVYAGSHTYPGEGVYLLKFDNTYSLWRSKTLYYKVYYTQ</sequence>
<feature type="region of interest" description="Disordered" evidence="3">
    <location>
        <begin position="223"/>
        <end position="248"/>
    </location>
</feature>
<gene>
    <name evidence="6" type="ORF">LSINAPIS_LOCUS7106</name>
</gene>
<dbReference type="PANTHER" id="PTHR22973">
    <property type="entry name" value="LD35087P"/>
    <property type="match status" value="1"/>
</dbReference>
<dbReference type="InterPro" id="IPR036598">
    <property type="entry name" value="GOLD_dom_sf"/>
</dbReference>
<name>A0A5E4QCV6_9NEOP</name>
<dbReference type="Pfam" id="PF00887">
    <property type="entry name" value="ACBP"/>
    <property type="match status" value="1"/>
</dbReference>
<evidence type="ECO:0000259" key="4">
    <source>
        <dbReference type="PROSITE" id="PS50866"/>
    </source>
</evidence>
<dbReference type="Proteomes" id="UP000324832">
    <property type="component" value="Unassembled WGS sequence"/>
</dbReference>
<dbReference type="AlphaFoldDB" id="A0A5E4QCV6"/>
<dbReference type="InterPro" id="IPR000582">
    <property type="entry name" value="Acyl-CoA-binding_protein"/>
</dbReference>
<proteinExistence type="predicted"/>
<evidence type="ECO:0000256" key="1">
    <source>
        <dbReference type="ARBA" id="ARBA00022990"/>
    </source>
</evidence>
<evidence type="ECO:0000313" key="7">
    <source>
        <dbReference type="Proteomes" id="UP000324832"/>
    </source>
</evidence>
<dbReference type="EMBL" id="FZQP02002293">
    <property type="protein sequence ID" value="VVC95382.1"/>
    <property type="molecule type" value="Genomic_DNA"/>
</dbReference>
<dbReference type="InterPro" id="IPR052269">
    <property type="entry name" value="Golgi-PI4KB_interaction"/>
</dbReference>
<evidence type="ECO:0000259" key="5">
    <source>
        <dbReference type="PROSITE" id="PS51228"/>
    </source>
</evidence>
<dbReference type="PROSITE" id="PS50866">
    <property type="entry name" value="GOLD"/>
    <property type="match status" value="1"/>
</dbReference>
<accession>A0A5E4QCV6</accession>
<feature type="coiled-coil region" evidence="2">
    <location>
        <begin position="103"/>
        <end position="133"/>
    </location>
</feature>
<feature type="domain" description="GOLD" evidence="4">
    <location>
        <begin position="264"/>
        <end position="400"/>
    </location>
</feature>
<evidence type="ECO:0000256" key="3">
    <source>
        <dbReference type="SAM" id="MobiDB-lite"/>
    </source>
</evidence>
<evidence type="ECO:0008006" key="8">
    <source>
        <dbReference type="Google" id="ProtNLM"/>
    </source>
</evidence>
<dbReference type="GO" id="GO:0000139">
    <property type="term" value="C:Golgi membrane"/>
    <property type="evidence" value="ECO:0007669"/>
    <property type="project" value="TreeGrafter"/>
</dbReference>
<dbReference type="PROSITE" id="PS51228">
    <property type="entry name" value="ACB_2"/>
    <property type="match status" value="1"/>
</dbReference>
<dbReference type="FunFam" id="2.60.120.680:FF:000005">
    <property type="entry name" value="Golgi resident protein GCP60"/>
    <property type="match status" value="1"/>
</dbReference>
<dbReference type="SUPFAM" id="SSF101576">
    <property type="entry name" value="Supernatant protein factor (SPF), C-terminal domain"/>
    <property type="match status" value="1"/>
</dbReference>
<dbReference type="PANTHER" id="PTHR22973:SF12">
    <property type="entry name" value="LD35087P"/>
    <property type="match status" value="1"/>
</dbReference>
<dbReference type="InterPro" id="IPR009038">
    <property type="entry name" value="GOLD_dom"/>
</dbReference>
<dbReference type="Gene3D" id="1.20.80.10">
    <property type="match status" value="1"/>
</dbReference>
<protein>
    <recommendedName>
        <fullName evidence="8">GOLD domain-containing protein</fullName>
    </recommendedName>
</protein>
<evidence type="ECO:0000256" key="2">
    <source>
        <dbReference type="SAM" id="Coils"/>
    </source>
</evidence>
<feature type="domain" description="ACB" evidence="5">
    <location>
        <begin position="1"/>
        <end position="101"/>
    </location>
</feature>
<keyword evidence="2" id="KW-0175">Coiled coil</keyword>
<dbReference type="InterPro" id="IPR035984">
    <property type="entry name" value="Acyl-CoA-binding_sf"/>
</dbReference>
<dbReference type="SUPFAM" id="SSF47027">
    <property type="entry name" value="Acyl-CoA binding protein"/>
    <property type="match status" value="1"/>
</dbReference>
<dbReference type="InterPro" id="IPR014352">
    <property type="entry name" value="FERM/acyl-CoA-bd_prot_sf"/>
</dbReference>